<dbReference type="Gene3D" id="2.160.20.10">
    <property type="entry name" value="Single-stranded right-handed beta-helix, Pectin lyase-like"/>
    <property type="match status" value="1"/>
</dbReference>
<comment type="caution">
    <text evidence="4">The sequence shown here is derived from an EMBL/GenBank/DDBJ whole genome shotgun (WGS) entry which is preliminary data.</text>
</comment>
<keyword evidence="1" id="KW-0732">Signal</keyword>
<feature type="non-terminal residue" evidence="4">
    <location>
        <position position="1"/>
    </location>
</feature>
<evidence type="ECO:0000256" key="2">
    <source>
        <dbReference type="ARBA" id="ARBA00023157"/>
    </source>
</evidence>
<dbReference type="SMART" id="SM00710">
    <property type="entry name" value="PbH1"/>
    <property type="match status" value="7"/>
</dbReference>
<gene>
    <name evidence="4" type="ORF">C4541_00805</name>
</gene>
<dbReference type="SUPFAM" id="SSF49899">
    <property type="entry name" value="Concanavalin A-like lectins/glucanases"/>
    <property type="match status" value="1"/>
</dbReference>
<evidence type="ECO:0000259" key="3">
    <source>
        <dbReference type="SMART" id="SM00560"/>
    </source>
</evidence>
<dbReference type="AlphaFoldDB" id="A0A3A4RJF7"/>
<protein>
    <recommendedName>
        <fullName evidence="3">LamG-like jellyroll fold domain-containing protein</fullName>
    </recommendedName>
</protein>
<dbReference type="InterPro" id="IPR006626">
    <property type="entry name" value="PbH1"/>
</dbReference>
<proteinExistence type="predicted"/>
<dbReference type="Gene3D" id="2.60.120.200">
    <property type="match status" value="1"/>
</dbReference>
<dbReference type="InterPro" id="IPR013320">
    <property type="entry name" value="ConA-like_dom_sf"/>
</dbReference>
<dbReference type="EMBL" id="QZJZ01000006">
    <property type="protein sequence ID" value="RJP61959.1"/>
    <property type="molecule type" value="Genomic_DNA"/>
</dbReference>
<dbReference type="SUPFAM" id="SSF51126">
    <property type="entry name" value="Pectin lyase-like"/>
    <property type="match status" value="1"/>
</dbReference>
<evidence type="ECO:0000313" key="4">
    <source>
        <dbReference type="EMBL" id="RJP61959.1"/>
    </source>
</evidence>
<sequence>SGASYYAGEGDAVTGALLGNAVFGVDFAVFSLATGEFLVDPALTIQAAVDAAAPGDTVNVRAAVYTESVTVGKSLNLLGPNAGVNPNTEARSAEAVIQGASTPITVAADEVTIDGLTITNANGTYAISSSGYDDLIIQNNIITDVGTNYHGASCRVHAVVISGDTAPADNIVIRYNEFYNLGNFTQGDGSQSGSTSAIGFVQNSSANKVTNVTIQDNHIYNVKANTGPWGAGGWGGGANGVMLGLGAGVENAVIWGNVINNLEGLWASGIGLECPTLNANVQFNVISDLRDHKDGGGTPVADNDANGVKFENNAHAATVTLANNQFSDCEVGVRNVTGILVNAEFNWWGAADGPSDVGGGDGIGSGVGVWENVDFTPWLNEDVLWVRSEATDGSEDFEDVSNSAHDPVTGHNGIAHAAPVGSDSAIYFDGINQYLSIADSTDWDLGTGDFTVDCWVNFSSEPVDLTGLLSSLVDGSHNGYRFEVRNGNIRWQSRTASGWYTIDTGVSPGTDTWYHLAAVRSGGTLTIYVNGENKGYLTSLAGVSFDSDNGLVIGRIATGTDDFYLHGHMDEVRVNKGTARWDAAFTPPLHPDPAP</sequence>
<accession>A0A3A4RJF7</accession>
<keyword evidence="2" id="KW-1015">Disulfide bond</keyword>
<dbReference type="InterPro" id="IPR012334">
    <property type="entry name" value="Pectin_lyas_fold"/>
</dbReference>
<evidence type="ECO:0000313" key="5">
    <source>
        <dbReference type="Proteomes" id="UP000266426"/>
    </source>
</evidence>
<evidence type="ECO:0000256" key="1">
    <source>
        <dbReference type="ARBA" id="ARBA00022729"/>
    </source>
</evidence>
<reference evidence="4 5" key="1">
    <citation type="journal article" date="2017" name="ISME J.">
        <title>Energy and carbon metabolisms in a deep terrestrial subsurface fluid microbial community.</title>
        <authorList>
            <person name="Momper L."/>
            <person name="Jungbluth S.P."/>
            <person name="Lee M.D."/>
            <person name="Amend J.P."/>
        </authorList>
    </citation>
    <scope>NUCLEOTIDE SEQUENCE [LARGE SCALE GENOMIC DNA]</scope>
    <source>
        <strain evidence="4">SURF_26</strain>
    </source>
</reference>
<feature type="domain" description="LamG-like jellyroll fold" evidence="3">
    <location>
        <begin position="448"/>
        <end position="588"/>
    </location>
</feature>
<organism evidence="4 5">
    <name type="scientific">Candidatus Auribacter fodinae</name>
    <dbReference type="NCBI Taxonomy" id="2093366"/>
    <lineage>
        <taxon>Bacteria</taxon>
        <taxon>Pseudomonadati</taxon>
        <taxon>Candidatus Auribacterota</taxon>
        <taxon>Candidatus Auribacteria</taxon>
        <taxon>Candidatus Auribacterales</taxon>
        <taxon>Candidatus Auribacteraceae</taxon>
        <taxon>Candidatus Auribacter</taxon>
    </lineage>
</organism>
<dbReference type="Pfam" id="PF13385">
    <property type="entry name" value="Laminin_G_3"/>
    <property type="match status" value="1"/>
</dbReference>
<dbReference type="SMART" id="SM00560">
    <property type="entry name" value="LamGL"/>
    <property type="match status" value="1"/>
</dbReference>
<dbReference type="InterPro" id="IPR006558">
    <property type="entry name" value="LamG-like"/>
</dbReference>
<name>A0A3A4RJF7_9BACT</name>
<dbReference type="Proteomes" id="UP000266426">
    <property type="component" value="Unassembled WGS sequence"/>
</dbReference>
<dbReference type="InterPro" id="IPR011050">
    <property type="entry name" value="Pectin_lyase_fold/virulence"/>
</dbReference>